<sequence length="41" mass="3942">MEPTAGTSSGGTVGLVVGIAVVLALAGLGFRTARRRAGAAE</sequence>
<evidence type="ECO:0000256" key="1">
    <source>
        <dbReference type="SAM" id="Phobius"/>
    </source>
</evidence>
<dbReference type="EMBL" id="JBHTLK010000457">
    <property type="protein sequence ID" value="MFD1152637.1"/>
    <property type="molecule type" value="Genomic_DNA"/>
</dbReference>
<protein>
    <recommendedName>
        <fullName evidence="4">LPXTG-motif cell wall-anchored protein</fullName>
    </recommendedName>
</protein>
<organism evidence="2 3">
    <name type="scientific">Saccharothrix hoggarensis</name>
    <dbReference type="NCBI Taxonomy" id="913853"/>
    <lineage>
        <taxon>Bacteria</taxon>
        <taxon>Bacillati</taxon>
        <taxon>Actinomycetota</taxon>
        <taxon>Actinomycetes</taxon>
        <taxon>Pseudonocardiales</taxon>
        <taxon>Pseudonocardiaceae</taxon>
        <taxon>Saccharothrix</taxon>
    </lineage>
</organism>
<keyword evidence="1" id="KW-0472">Membrane</keyword>
<keyword evidence="1" id="KW-0812">Transmembrane</keyword>
<accession>A0ABW3R6F5</accession>
<name>A0ABW3R6F5_9PSEU</name>
<comment type="caution">
    <text evidence="2">The sequence shown here is derived from an EMBL/GenBank/DDBJ whole genome shotgun (WGS) entry which is preliminary data.</text>
</comment>
<evidence type="ECO:0000313" key="3">
    <source>
        <dbReference type="Proteomes" id="UP001597168"/>
    </source>
</evidence>
<evidence type="ECO:0000313" key="2">
    <source>
        <dbReference type="EMBL" id="MFD1152637.1"/>
    </source>
</evidence>
<proteinExistence type="predicted"/>
<gene>
    <name evidence="2" type="ORF">ACFQ3T_36335</name>
</gene>
<keyword evidence="3" id="KW-1185">Reference proteome</keyword>
<keyword evidence="1" id="KW-1133">Transmembrane helix</keyword>
<feature type="transmembrane region" description="Helical" evidence="1">
    <location>
        <begin position="12"/>
        <end position="30"/>
    </location>
</feature>
<dbReference type="Proteomes" id="UP001597168">
    <property type="component" value="Unassembled WGS sequence"/>
</dbReference>
<reference evidence="3" key="1">
    <citation type="journal article" date="2019" name="Int. J. Syst. Evol. Microbiol.">
        <title>The Global Catalogue of Microorganisms (GCM) 10K type strain sequencing project: providing services to taxonomists for standard genome sequencing and annotation.</title>
        <authorList>
            <consortium name="The Broad Institute Genomics Platform"/>
            <consortium name="The Broad Institute Genome Sequencing Center for Infectious Disease"/>
            <person name="Wu L."/>
            <person name="Ma J."/>
        </authorList>
    </citation>
    <scope>NUCLEOTIDE SEQUENCE [LARGE SCALE GENOMIC DNA]</scope>
    <source>
        <strain evidence="3">CCUG 60214</strain>
    </source>
</reference>
<evidence type="ECO:0008006" key="4">
    <source>
        <dbReference type="Google" id="ProtNLM"/>
    </source>
</evidence>
<dbReference type="RefSeq" id="WP_380730667.1">
    <property type="nucleotide sequence ID" value="NZ_JBHTLK010000457.1"/>
</dbReference>